<dbReference type="RefSeq" id="WP_152869069.1">
    <property type="nucleotide sequence ID" value="NZ_VMNX01000280.1"/>
</dbReference>
<feature type="domain" description="Cytosolic endo-beta-N-acetylglucosaminidase TIM barrel" evidence="2">
    <location>
        <begin position="152"/>
        <end position="468"/>
    </location>
</feature>
<feature type="region of interest" description="Disordered" evidence="1">
    <location>
        <begin position="408"/>
        <end position="438"/>
    </location>
</feature>
<proteinExistence type="predicted"/>
<evidence type="ECO:0000259" key="3">
    <source>
        <dbReference type="Pfam" id="PF21910"/>
    </source>
</evidence>
<dbReference type="PROSITE" id="PS51318">
    <property type="entry name" value="TAT"/>
    <property type="match status" value="1"/>
</dbReference>
<sequence>MPVDEIGPPQRPVPAAEPERLPKLRRRRFLQTAGAGLIATALPAAGAGAPVARADTASDRTSTATAAATADFGPEPPLMHGYSGPQIKAWNPDTDRNARYLRSRVPLARRIAPFEPTQARRGLDSRPRLAVLANDYVQPGWETEGYPYGPGAEAYALRFWQYADLHASWHGLPLDGRHDETNPPYGLVNLPNPGYTDAAHRNGVLSLGCWFWPRPENFAEIVEKTSQGTFPTADKLIAMAEYFGFDGYFINQEAVISAAQAKLLMEMLGYMARKAPSGFHLQWYDSLTVDGRISYQNEFNQVNSPWVVSGGQRISTSVFLNYWWNSAKIQASRTHALSLGLDPFEVVYAGSEIGMYRFAQPYDPRAVFPEGAEPRTSWAFLGSEMVWYTVEGDKSTLAAQAPAYARERQLWSGPAEDPSRSGRTRQPDSSRPLDPAGWDGAAHHIVEKSVIGELPFVTRFCTGTGERFFIDGARVGDQPWFDIGVQDLLPTWQWWVRDADGAPSDAVRVDYDHTAAYDGGSSLRLTGALGPSQSVVVRLYKTRLRLTPTSTAGLVHRGSAAAPGGDGPVLRVGLVFEDAPTETAWLTVDGATGAGWSHWTGALGQWAGRTVAAVGVSLVAGALGAEDIAVNIGELRLADSVPEPAPRCPAEFTVDRAVRANGTASVYLSWDFEPAGVAHYDIFRRTANGRQWLGRTYDGAYCVSALARDGDEETTRLELEAVSVTGRRSCATATELGW</sequence>
<dbReference type="Pfam" id="PF21910">
    <property type="entry name" value="GH85_C"/>
    <property type="match status" value="1"/>
</dbReference>
<accession>A0A5N8X5Q6</accession>
<feature type="region of interest" description="Disordered" evidence="1">
    <location>
        <begin position="1"/>
        <end position="22"/>
    </location>
</feature>
<dbReference type="GO" id="GO:0005975">
    <property type="term" value="P:carbohydrate metabolic process"/>
    <property type="evidence" value="ECO:0007669"/>
    <property type="project" value="UniProtKB-ARBA"/>
</dbReference>
<dbReference type="GO" id="GO:0005829">
    <property type="term" value="C:cytosol"/>
    <property type="evidence" value="ECO:0007669"/>
    <property type="project" value="UniProtKB-SubCell"/>
</dbReference>
<dbReference type="Gene3D" id="2.60.120.260">
    <property type="entry name" value="Galactose-binding domain-like"/>
    <property type="match status" value="1"/>
</dbReference>
<dbReference type="AlphaFoldDB" id="A0A5N8X5Q6"/>
<keyword evidence="5" id="KW-1185">Reference proteome</keyword>
<dbReference type="InterPro" id="IPR006311">
    <property type="entry name" value="TAT_signal"/>
</dbReference>
<organism evidence="4 5">
    <name type="scientific">Streptomyces acidicola</name>
    <dbReference type="NCBI Taxonomy" id="2596892"/>
    <lineage>
        <taxon>Bacteria</taxon>
        <taxon>Bacillati</taxon>
        <taxon>Actinomycetota</taxon>
        <taxon>Actinomycetes</taxon>
        <taxon>Kitasatosporales</taxon>
        <taxon>Streptomycetaceae</taxon>
        <taxon>Streptomyces</taxon>
    </lineage>
</organism>
<feature type="region of interest" description="Disordered" evidence="1">
    <location>
        <begin position="56"/>
        <end position="77"/>
    </location>
</feature>
<dbReference type="InterPro" id="IPR005201">
    <property type="entry name" value="TIM_ENGase"/>
</dbReference>
<feature type="compositionally biased region" description="Low complexity" evidence="1">
    <location>
        <begin position="56"/>
        <end position="71"/>
    </location>
</feature>
<dbReference type="Proteomes" id="UP000373149">
    <property type="component" value="Unassembled WGS sequence"/>
</dbReference>
<name>A0A5N8X5Q6_9ACTN</name>
<comment type="caution">
    <text evidence="4">The sequence shown here is derived from an EMBL/GenBank/DDBJ whole genome shotgun (WGS) entry which is preliminary data.</text>
</comment>
<feature type="compositionally biased region" description="Basic and acidic residues" evidence="1">
    <location>
        <begin position="417"/>
        <end position="428"/>
    </location>
</feature>
<reference evidence="4 5" key="1">
    <citation type="submission" date="2019-09" db="EMBL/GenBank/DDBJ databases">
        <authorList>
            <person name="Duangmal K."/>
            <person name="Teo W.F.A."/>
            <person name="Lipun K."/>
        </authorList>
    </citation>
    <scope>NUCLEOTIDE SEQUENCE [LARGE SCALE GENOMIC DNA]</scope>
    <source>
        <strain evidence="4 5">K1PN6</strain>
    </source>
</reference>
<dbReference type="InterPro" id="IPR013783">
    <property type="entry name" value="Ig-like_fold"/>
</dbReference>
<gene>
    <name evidence="4" type="ORF">FPZ41_40400</name>
</gene>
<evidence type="ECO:0000256" key="1">
    <source>
        <dbReference type="SAM" id="MobiDB-lite"/>
    </source>
</evidence>
<protein>
    <submittedName>
        <fullName evidence="4">Uncharacterized protein</fullName>
    </submittedName>
</protein>
<dbReference type="PANTHER" id="PTHR13246:SF1">
    <property type="entry name" value="CYTOSOLIC ENDO-BETA-N-ACETYLGLUCOSAMINIDASE"/>
    <property type="match status" value="1"/>
</dbReference>
<feature type="domain" description="Endo-beta-N-acetylglucosaminidase D-like D2" evidence="3">
    <location>
        <begin position="654"/>
        <end position="738"/>
    </location>
</feature>
<dbReference type="EMBL" id="VMNX01000280">
    <property type="protein sequence ID" value="MPY54486.1"/>
    <property type="molecule type" value="Genomic_DNA"/>
</dbReference>
<dbReference type="Gene3D" id="2.60.40.10">
    <property type="entry name" value="Immunoglobulins"/>
    <property type="match status" value="1"/>
</dbReference>
<evidence type="ECO:0000259" key="2">
    <source>
        <dbReference type="Pfam" id="PF03644"/>
    </source>
</evidence>
<dbReference type="InterPro" id="IPR054110">
    <property type="entry name" value="EndoD-like_D2"/>
</dbReference>
<evidence type="ECO:0000313" key="4">
    <source>
        <dbReference type="EMBL" id="MPY54486.1"/>
    </source>
</evidence>
<dbReference type="Pfam" id="PF03644">
    <property type="entry name" value="Glyco_hydro_85"/>
    <property type="match status" value="1"/>
</dbReference>
<dbReference type="Gene3D" id="3.20.20.80">
    <property type="entry name" value="Glycosidases"/>
    <property type="match status" value="1"/>
</dbReference>
<dbReference type="GO" id="GO:0033925">
    <property type="term" value="F:mannosyl-glycoprotein endo-beta-N-acetylglucosaminidase activity"/>
    <property type="evidence" value="ECO:0007669"/>
    <property type="project" value="InterPro"/>
</dbReference>
<dbReference type="InterPro" id="IPR032979">
    <property type="entry name" value="ENGase"/>
</dbReference>
<dbReference type="PANTHER" id="PTHR13246">
    <property type="entry name" value="ENDO BETA N-ACETYLGLUCOSAMINIDASE"/>
    <property type="match status" value="1"/>
</dbReference>
<evidence type="ECO:0000313" key="5">
    <source>
        <dbReference type="Proteomes" id="UP000373149"/>
    </source>
</evidence>